<proteinExistence type="predicted"/>
<evidence type="ECO:0000313" key="2">
    <source>
        <dbReference type="Proteomes" id="UP000516384"/>
    </source>
</evidence>
<evidence type="ECO:0000313" key="1">
    <source>
        <dbReference type="EMBL" id="QNR65412.1"/>
    </source>
</evidence>
<dbReference type="Proteomes" id="UP000516384">
    <property type="component" value="Chromosome"/>
</dbReference>
<protein>
    <submittedName>
        <fullName evidence="1">Uncharacterized protein</fullName>
    </submittedName>
</protein>
<accession>A0A7H0Y2V4</accession>
<name>A0A7H0Y2V4_9BACL</name>
<dbReference type="RefSeq" id="WP_190297312.1">
    <property type="nucleotide sequence ID" value="NZ_CP061172.1"/>
</dbReference>
<organism evidence="1 2">
    <name type="scientific">Paenibacillus peoriae</name>
    <dbReference type="NCBI Taxonomy" id="59893"/>
    <lineage>
        <taxon>Bacteria</taxon>
        <taxon>Bacillati</taxon>
        <taxon>Bacillota</taxon>
        <taxon>Bacilli</taxon>
        <taxon>Bacillales</taxon>
        <taxon>Paenibacillaceae</taxon>
        <taxon>Paenibacillus</taxon>
    </lineage>
</organism>
<gene>
    <name evidence="1" type="ORF">IAQ67_16080</name>
</gene>
<dbReference type="AlphaFoldDB" id="A0A7H0Y2V4"/>
<sequence>MAKQRIDLKNGPRHKAVYDIEPEQIDNLFEDTIHCGKCGEAVDMDEWVDYQD</sequence>
<reference evidence="1 2" key="1">
    <citation type="submission" date="2020-09" db="EMBL/GenBank/DDBJ databases">
        <title>Characterization of Paenibacillus peoriae strain ZF390 with broad-spectrum antimicrobial activity as a potential biocontrol agent.</title>
        <authorList>
            <person name="Li L."/>
            <person name="Zhao Y."/>
            <person name="Li B."/>
            <person name="Xie X."/>
        </authorList>
    </citation>
    <scope>NUCLEOTIDE SEQUENCE [LARGE SCALE GENOMIC DNA]</scope>
    <source>
        <strain evidence="1 2">ZF390</strain>
    </source>
</reference>
<dbReference type="EMBL" id="CP061172">
    <property type="protein sequence ID" value="QNR65412.1"/>
    <property type="molecule type" value="Genomic_DNA"/>
</dbReference>